<evidence type="ECO:0000313" key="3">
    <source>
        <dbReference type="Proteomes" id="UP000019377"/>
    </source>
</evidence>
<dbReference type="STRING" id="1365824.V5GSC9"/>
<name>V5GSC9_KALBG</name>
<proteinExistence type="predicted"/>
<feature type="compositionally biased region" description="Low complexity" evidence="1">
    <location>
        <begin position="8"/>
        <end position="20"/>
    </location>
</feature>
<dbReference type="eggNOG" id="KOG0667">
    <property type="taxonomic scope" value="Eukaryota"/>
</dbReference>
<keyword evidence="3" id="KW-1185">Reference proteome</keyword>
<accession>V5GSC9</accession>
<feature type="compositionally biased region" description="Low complexity" evidence="1">
    <location>
        <begin position="37"/>
        <end position="46"/>
    </location>
</feature>
<reference evidence="3" key="1">
    <citation type="journal article" date="2013" name="Genome Announc.">
        <title>Draft genome sequence of Pseudozyma brasiliensis sp. nov. strain GHG001, a high producer of endo-1,4-xylanase isolated from an insect pest of sugarcane.</title>
        <authorList>
            <person name="Oliveira J.V.D.C."/>
            <person name="dos Santos R.A.C."/>
            <person name="Borges T.A."/>
            <person name="Riano-Pachon D.M."/>
            <person name="Goldman G.H."/>
        </authorList>
    </citation>
    <scope>NUCLEOTIDE SEQUENCE [LARGE SCALE GENOMIC DNA]</scope>
    <source>
        <strain evidence="3">GHG001</strain>
    </source>
</reference>
<protein>
    <submittedName>
        <fullName evidence="2">Uncharacterized protein</fullName>
    </submittedName>
</protein>
<sequence>MRLGLPESPSFSSRFSNFSSALATPEGTDDPNKILGRAAASSTARSLRNEGSSGLGIGFPDLASESRNRHASSKEGIASAKYGDTLETPQKPGIQAREPSSTPRVYDRAGQIGIGELATPRWNFPSTALPDWKTNAQATPTSGTKTAQWRNPAAECTPGPQ</sequence>
<dbReference type="Proteomes" id="UP000019377">
    <property type="component" value="Unassembled WGS sequence"/>
</dbReference>
<feature type="region of interest" description="Disordered" evidence="1">
    <location>
        <begin position="1"/>
        <end position="161"/>
    </location>
</feature>
<dbReference type="HOGENOM" id="CLU_1644448_0_0_1"/>
<organism evidence="2 3">
    <name type="scientific">Kalmanozyma brasiliensis (strain GHG001)</name>
    <name type="common">Yeast</name>
    <name type="synonym">Pseudozyma brasiliensis</name>
    <dbReference type="NCBI Taxonomy" id="1365824"/>
    <lineage>
        <taxon>Eukaryota</taxon>
        <taxon>Fungi</taxon>
        <taxon>Dikarya</taxon>
        <taxon>Basidiomycota</taxon>
        <taxon>Ustilaginomycotina</taxon>
        <taxon>Ustilaginomycetes</taxon>
        <taxon>Ustilaginales</taxon>
        <taxon>Ustilaginaceae</taxon>
        <taxon>Kalmanozyma</taxon>
    </lineage>
</organism>
<evidence type="ECO:0000313" key="2">
    <source>
        <dbReference type="EMBL" id="EST08837.1"/>
    </source>
</evidence>
<dbReference type="AlphaFoldDB" id="V5GSC9"/>
<dbReference type="EMBL" id="KI545856">
    <property type="protein sequence ID" value="EST08837.1"/>
    <property type="molecule type" value="Genomic_DNA"/>
</dbReference>
<feature type="compositionally biased region" description="Polar residues" evidence="1">
    <location>
        <begin position="134"/>
        <end position="149"/>
    </location>
</feature>
<gene>
    <name evidence="2" type="ORF">PSEUBRA_SCAF14g01601</name>
</gene>
<evidence type="ECO:0000256" key="1">
    <source>
        <dbReference type="SAM" id="MobiDB-lite"/>
    </source>
</evidence>